<evidence type="ECO:0000256" key="1">
    <source>
        <dbReference type="ARBA" id="ARBA00022679"/>
    </source>
</evidence>
<evidence type="ECO:0000313" key="4">
    <source>
        <dbReference type="Proteomes" id="UP000292346"/>
    </source>
</evidence>
<feature type="domain" description="N-acetyltransferase" evidence="2">
    <location>
        <begin position="7"/>
        <end position="162"/>
    </location>
</feature>
<dbReference type="PROSITE" id="PS51186">
    <property type="entry name" value="GNAT"/>
    <property type="match status" value="1"/>
</dbReference>
<accession>A0A4V2LYY2</accession>
<dbReference type="Pfam" id="PF00583">
    <property type="entry name" value="Acetyltransf_1"/>
    <property type="match status" value="1"/>
</dbReference>
<keyword evidence="1 3" id="KW-0808">Transferase</keyword>
<evidence type="ECO:0000313" key="3">
    <source>
        <dbReference type="EMBL" id="TCC06046.1"/>
    </source>
</evidence>
<dbReference type="CDD" id="cd04301">
    <property type="entry name" value="NAT_SF"/>
    <property type="match status" value="1"/>
</dbReference>
<dbReference type="AlphaFoldDB" id="A0A4V2LYY2"/>
<protein>
    <submittedName>
        <fullName evidence="3">GNAT family N-acetyltransferase</fullName>
    </submittedName>
</protein>
<evidence type="ECO:0000259" key="2">
    <source>
        <dbReference type="PROSITE" id="PS51186"/>
    </source>
</evidence>
<reference evidence="3 4" key="1">
    <citation type="submission" date="2019-02" db="EMBL/GenBank/DDBJ databases">
        <title>Kribbella capetownensis sp. nov. and Kribbella speibonae sp. nov., isolated from soil.</title>
        <authorList>
            <person name="Curtis S.M."/>
            <person name="Norton I."/>
            <person name="Everest G.J."/>
            <person name="Meyers P.R."/>
        </authorList>
    </citation>
    <scope>NUCLEOTIDE SEQUENCE [LARGE SCALE GENOMIC DNA]</scope>
    <source>
        <strain evidence="3 4">KCTC 29219</strain>
    </source>
</reference>
<dbReference type="InterPro" id="IPR050769">
    <property type="entry name" value="NAT_camello-type"/>
</dbReference>
<comment type="caution">
    <text evidence="3">The sequence shown here is derived from an EMBL/GenBank/DDBJ whole genome shotgun (WGS) entry which is preliminary data.</text>
</comment>
<dbReference type="InterPro" id="IPR016181">
    <property type="entry name" value="Acyl_CoA_acyltransferase"/>
</dbReference>
<dbReference type="RefSeq" id="WP_131343163.1">
    <property type="nucleotide sequence ID" value="NZ_SJJZ01000003.1"/>
</dbReference>
<name>A0A4V2LYY2_9ACTN</name>
<dbReference type="GO" id="GO:0008080">
    <property type="term" value="F:N-acetyltransferase activity"/>
    <property type="evidence" value="ECO:0007669"/>
    <property type="project" value="InterPro"/>
</dbReference>
<dbReference type="PANTHER" id="PTHR13947:SF37">
    <property type="entry name" value="LD18367P"/>
    <property type="match status" value="1"/>
</dbReference>
<dbReference type="Gene3D" id="3.40.630.30">
    <property type="match status" value="1"/>
</dbReference>
<dbReference type="OrthoDB" id="9799092at2"/>
<proteinExistence type="predicted"/>
<dbReference type="EMBL" id="SJJZ01000003">
    <property type="protein sequence ID" value="TCC06046.1"/>
    <property type="molecule type" value="Genomic_DNA"/>
</dbReference>
<dbReference type="SUPFAM" id="SSF55729">
    <property type="entry name" value="Acyl-CoA N-acyltransferases (Nat)"/>
    <property type="match status" value="1"/>
</dbReference>
<dbReference type="Proteomes" id="UP000292346">
    <property type="component" value="Unassembled WGS sequence"/>
</dbReference>
<sequence length="162" mass="17963">MPDQPSIRVDVAAASDLDDLIRLETRLFAEDAGTHDALVDISWPDQHGREDFIRLMNNESALVLVARQDEMIAGHLVGYLTAPSPTRFGRRTAEIRSLYVDEPVRSTGVGQAMVRHFTTWSRSQSAAAISVTAYAANRSARAFYDKLGFIEQSVVLRATLDQ</sequence>
<dbReference type="PANTHER" id="PTHR13947">
    <property type="entry name" value="GNAT FAMILY N-ACETYLTRANSFERASE"/>
    <property type="match status" value="1"/>
</dbReference>
<dbReference type="InterPro" id="IPR000182">
    <property type="entry name" value="GNAT_dom"/>
</dbReference>
<keyword evidence="4" id="KW-1185">Reference proteome</keyword>
<organism evidence="3 4">
    <name type="scientific">Kribbella soli</name>
    <dbReference type="NCBI Taxonomy" id="1124743"/>
    <lineage>
        <taxon>Bacteria</taxon>
        <taxon>Bacillati</taxon>
        <taxon>Actinomycetota</taxon>
        <taxon>Actinomycetes</taxon>
        <taxon>Propionibacteriales</taxon>
        <taxon>Kribbellaceae</taxon>
        <taxon>Kribbella</taxon>
    </lineage>
</organism>
<gene>
    <name evidence="3" type="ORF">E0H45_29155</name>
</gene>